<dbReference type="GO" id="GO:0005615">
    <property type="term" value="C:extracellular space"/>
    <property type="evidence" value="ECO:0007669"/>
    <property type="project" value="UniProtKB-KW"/>
</dbReference>
<comment type="similarity">
    <text evidence="2">Belongs to the intercrine alpha (chemokine CxC) family.</text>
</comment>
<proteinExistence type="inferred from homology"/>
<keyword evidence="4" id="KW-0964">Secreted</keyword>
<dbReference type="SUPFAM" id="SSF54117">
    <property type="entry name" value="Interleukin 8-like chemokines"/>
    <property type="match status" value="1"/>
</dbReference>
<dbReference type="FunFam" id="2.40.50.40:FF:000004">
    <property type="entry name" value="C-X-C motif chemokine"/>
    <property type="match status" value="1"/>
</dbReference>
<dbReference type="PANTHER" id="PTHR12015">
    <property type="entry name" value="SMALL INDUCIBLE CYTOKINE A"/>
    <property type="match status" value="1"/>
</dbReference>
<dbReference type="Proteomes" id="UP000007754">
    <property type="component" value="Chromosome 4"/>
</dbReference>
<evidence type="ECO:0000256" key="5">
    <source>
        <dbReference type="SAM" id="SignalP"/>
    </source>
</evidence>
<dbReference type="PRINTS" id="PR00437">
    <property type="entry name" value="SMALLCYTKCXC"/>
</dbReference>
<feature type="domain" description="Chemokine interleukin-8-like" evidence="6">
    <location>
        <begin position="37"/>
        <end position="98"/>
    </location>
</feature>
<dbReference type="InterPro" id="IPR001089">
    <property type="entry name" value="Chemokine_CXC"/>
</dbReference>
<dbReference type="GO" id="GO:0006955">
    <property type="term" value="P:immune response"/>
    <property type="evidence" value="ECO:0007669"/>
    <property type="project" value="InterPro"/>
</dbReference>
<protein>
    <recommendedName>
        <fullName evidence="6">Chemokine interleukin-8-like domain-containing protein</fullName>
    </recommendedName>
</protein>
<evidence type="ECO:0000256" key="3">
    <source>
        <dbReference type="ARBA" id="ARBA00022514"/>
    </source>
</evidence>
<evidence type="ECO:0000256" key="2">
    <source>
        <dbReference type="ARBA" id="ARBA00010665"/>
    </source>
</evidence>
<reference evidence="7 8" key="1">
    <citation type="journal article" date="2010" name="Nature">
        <title>The genome of a songbird.</title>
        <authorList>
            <person name="Warren W.C."/>
            <person name="Clayton D.F."/>
            <person name="Ellegren H."/>
            <person name="Arnold A.P."/>
            <person name="Hillier L.W."/>
            <person name="Kunstner A."/>
            <person name="Searle S."/>
            <person name="White S."/>
            <person name="Vilella A.J."/>
            <person name="Fairley S."/>
            <person name="Heger A."/>
            <person name="Kong L."/>
            <person name="Ponting C.P."/>
            <person name="Jarvis E.D."/>
            <person name="Mello C.V."/>
            <person name="Minx P."/>
            <person name="Lovell P."/>
            <person name="Velho T.A."/>
            <person name="Ferris M."/>
            <person name="Balakrishnan C.N."/>
            <person name="Sinha S."/>
            <person name="Blatti C."/>
            <person name="London S.E."/>
            <person name="Li Y."/>
            <person name="Lin Y.C."/>
            <person name="George J."/>
            <person name="Sweedler J."/>
            <person name="Southey B."/>
            <person name="Gunaratne P."/>
            <person name="Watson M."/>
            <person name="Nam K."/>
            <person name="Backstrom N."/>
            <person name="Smeds L."/>
            <person name="Nabholz B."/>
            <person name="Itoh Y."/>
            <person name="Whitney O."/>
            <person name="Pfenning A.R."/>
            <person name="Howard J."/>
            <person name="Volker M."/>
            <person name="Skinner B.M."/>
            <person name="Griffin D.K."/>
            <person name="Ye L."/>
            <person name="McLaren W.M."/>
            <person name="Flicek P."/>
            <person name="Quesada V."/>
            <person name="Velasco G."/>
            <person name="Lopez-Otin C."/>
            <person name="Puente X.S."/>
            <person name="Olender T."/>
            <person name="Lancet D."/>
            <person name="Smit A.F."/>
            <person name="Hubley R."/>
            <person name="Konkel M.K."/>
            <person name="Walker J.A."/>
            <person name="Batzer M.A."/>
            <person name="Gu W."/>
            <person name="Pollock D.D."/>
            <person name="Chen L."/>
            <person name="Cheng Z."/>
            <person name="Eichler E.E."/>
            <person name="Stapley J."/>
            <person name="Slate J."/>
            <person name="Ekblom R."/>
            <person name="Birkhead T."/>
            <person name="Burke T."/>
            <person name="Burt D."/>
            <person name="Scharff C."/>
            <person name="Adam I."/>
            <person name="Richard H."/>
            <person name="Sultan M."/>
            <person name="Soldatov A."/>
            <person name="Lehrach H."/>
            <person name="Edwards S.V."/>
            <person name="Yang S.P."/>
            <person name="Li X."/>
            <person name="Graves T."/>
            <person name="Fulton L."/>
            <person name="Nelson J."/>
            <person name="Chinwalla A."/>
            <person name="Hou S."/>
            <person name="Mardis E.R."/>
            <person name="Wilson R.K."/>
        </authorList>
    </citation>
    <scope>NUCLEOTIDE SEQUENCE [LARGE SCALE GENOMIC DNA]</scope>
</reference>
<keyword evidence="8" id="KW-1185">Reference proteome</keyword>
<dbReference type="PRINTS" id="PR00436">
    <property type="entry name" value="INTERLEUKIN8"/>
</dbReference>
<dbReference type="Gene3D" id="2.40.50.40">
    <property type="match status" value="1"/>
</dbReference>
<dbReference type="GeneTree" id="ENSGT00530000064292"/>
<dbReference type="Ensembl" id="ENSTGUT00000043741.1">
    <property type="protein sequence ID" value="ENSTGUP00000034706.1"/>
    <property type="gene ID" value="ENSTGUG00000023861.1"/>
</dbReference>
<dbReference type="InterPro" id="IPR001811">
    <property type="entry name" value="Chemokine_IL8-like_dom"/>
</dbReference>
<dbReference type="GO" id="GO:0008009">
    <property type="term" value="F:chemokine activity"/>
    <property type="evidence" value="ECO:0007669"/>
    <property type="project" value="InterPro"/>
</dbReference>
<reference evidence="7" key="3">
    <citation type="submission" date="2025-09" db="UniProtKB">
        <authorList>
            <consortium name="Ensembl"/>
        </authorList>
    </citation>
    <scope>IDENTIFICATION</scope>
</reference>
<dbReference type="InterPro" id="IPR039809">
    <property type="entry name" value="Chemokine_b/g/d"/>
</dbReference>
<dbReference type="SMART" id="SM00199">
    <property type="entry name" value="SCY"/>
    <property type="match status" value="1"/>
</dbReference>
<dbReference type="CDD" id="cd00273">
    <property type="entry name" value="Chemokine_CXC"/>
    <property type="match status" value="1"/>
</dbReference>
<evidence type="ECO:0000256" key="4">
    <source>
        <dbReference type="ARBA" id="ARBA00022525"/>
    </source>
</evidence>
<keyword evidence="3" id="KW-0202">Cytokine</keyword>
<sequence length="184" mass="20132">MQLLPALVLALLLLLSSSTWCGLPWGTGVSLESLLTNMRCKCIRSTAHVINLGLILTIDVTPPGIHCRRKEVILTLKKNKRVCVTPEAPWIQLLIHKLMQRYVIPGGWKTPGIPDTLVGPSLLPDPPGFLSFLPQNLQEQHQKSVATTTAGSTVLPAPLENPHPIPPTGQIPGIHRYEFLVGQQ</sequence>
<dbReference type="GO" id="GO:0006952">
    <property type="term" value="P:defense response"/>
    <property type="evidence" value="ECO:0007669"/>
    <property type="project" value="InterPro"/>
</dbReference>
<name>A0A674HKE6_TAEGU</name>
<evidence type="ECO:0000313" key="7">
    <source>
        <dbReference type="Ensembl" id="ENSTGUP00000034706.1"/>
    </source>
</evidence>
<accession>A0A674HKE6</accession>
<dbReference type="AlphaFoldDB" id="A0A674HKE6"/>
<dbReference type="InterPro" id="IPR033899">
    <property type="entry name" value="CXC_Chemokine_domain"/>
</dbReference>
<reference evidence="7" key="2">
    <citation type="submission" date="2025-08" db="UniProtKB">
        <authorList>
            <consortium name="Ensembl"/>
        </authorList>
    </citation>
    <scope>IDENTIFICATION</scope>
</reference>
<dbReference type="PANTHER" id="PTHR12015:SF198">
    <property type="entry name" value="PLATELET BASIC PROTEIN"/>
    <property type="match status" value="1"/>
</dbReference>
<dbReference type="InParanoid" id="A0A674HKE6"/>
<comment type="subcellular location">
    <subcellularLocation>
        <location evidence="1">Secreted</location>
    </subcellularLocation>
</comment>
<dbReference type="OMA" id="CVTPEAP"/>
<dbReference type="Pfam" id="PF00048">
    <property type="entry name" value="IL8"/>
    <property type="match status" value="1"/>
</dbReference>
<feature type="signal peptide" evidence="5">
    <location>
        <begin position="1"/>
        <end position="21"/>
    </location>
</feature>
<dbReference type="InterPro" id="IPR036048">
    <property type="entry name" value="Interleukin_8-like_sf"/>
</dbReference>
<evidence type="ECO:0000256" key="1">
    <source>
        <dbReference type="ARBA" id="ARBA00004613"/>
    </source>
</evidence>
<keyword evidence="5" id="KW-0732">Signal</keyword>
<feature type="chain" id="PRO_5027862556" description="Chemokine interleukin-8-like domain-containing protein" evidence="5">
    <location>
        <begin position="22"/>
        <end position="184"/>
    </location>
</feature>
<organism evidence="7 8">
    <name type="scientific">Taeniopygia guttata</name>
    <name type="common">Zebra finch</name>
    <name type="synonym">Poephila guttata</name>
    <dbReference type="NCBI Taxonomy" id="59729"/>
    <lineage>
        <taxon>Eukaryota</taxon>
        <taxon>Metazoa</taxon>
        <taxon>Chordata</taxon>
        <taxon>Craniata</taxon>
        <taxon>Vertebrata</taxon>
        <taxon>Euteleostomi</taxon>
        <taxon>Archelosauria</taxon>
        <taxon>Archosauria</taxon>
        <taxon>Dinosauria</taxon>
        <taxon>Saurischia</taxon>
        <taxon>Theropoda</taxon>
        <taxon>Coelurosauria</taxon>
        <taxon>Aves</taxon>
        <taxon>Neognathae</taxon>
        <taxon>Neoaves</taxon>
        <taxon>Telluraves</taxon>
        <taxon>Australaves</taxon>
        <taxon>Passeriformes</taxon>
        <taxon>Passeroidea</taxon>
        <taxon>Estrildidae</taxon>
        <taxon>Estrildinae</taxon>
        <taxon>Taeniopygia</taxon>
    </lineage>
</organism>
<evidence type="ECO:0000259" key="6">
    <source>
        <dbReference type="SMART" id="SM00199"/>
    </source>
</evidence>
<evidence type="ECO:0000313" key="8">
    <source>
        <dbReference type="Proteomes" id="UP000007754"/>
    </source>
</evidence>
<dbReference type="FunCoup" id="A0A674HKE6">
    <property type="interactions" value="45"/>
</dbReference>
<gene>
    <name evidence="7" type="primary">LOC115495109</name>
</gene>